<accession>N0BCG8</accession>
<dbReference type="AlphaFoldDB" id="N0BCG8"/>
<keyword evidence="2" id="KW-1185">Reference proteome</keyword>
<dbReference type="STRING" id="387631.Asulf_00675"/>
<proteinExistence type="predicted"/>
<evidence type="ECO:0000313" key="1">
    <source>
        <dbReference type="EMBL" id="AGK60693.1"/>
    </source>
</evidence>
<gene>
    <name evidence="1" type="ORF">Asulf_00675</name>
</gene>
<dbReference type="EMBL" id="CP005290">
    <property type="protein sequence ID" value="AGK60693.1"/>
    <property type="molecule type" value="Genomic_DNA"/>
</dbReference>
<dbReference type="eggNOG" id="arCOG12216">
    <property type="taxonomic scope" value="Archaea"/>
</dbReference>
<sequence>MKLMKPENKIIEEFVETLGGDEYSRKAVDLLVENCERGYIDLSGLSEEEKFEISLILSYFDLAHPLTAINSSLAWKSRLISHSTNKLEIPYIVREIFRSVKNGNFELEKIVENYFRKIGERKPSDFFEIFKEITNEAENNIVCGNTIVKASQKRNRDGGVVIAELKGSGLISPFAGCGNAFQSYGKKYQSPVYEINRFVRLLIEGYKSKATRQK</sequence>
<dbReference type="KEGG" id="ast:Asulf_00675"/>
<dbReference type="Proteomes" id="UP000013307">
    <property type="component" value="Chromosome"/>
</dbReference>
<name>N0BCG8_9EURY</name>
<evidence type="ECO:0000313" key="2">
    <source>
        <dbReference type="Proteomes" id="UP000013307"/>
    </source>
</evidence>
<organism evidence="1 2">
    <name type="scientific">Archaeoglobus sulfaticallidus PM70-1</name>
    <dbReference type="NCBI Taxonomy" id="387631"/>
    <lineage>
        <taxon>Archaea</taxon>
        <taxon>Methanobacteriati</taxon>
        <taxon>Methanobacteriota</taxon>
        <taxon>Archaeoglobi</taxon>
        <taxon>Archaeoglobales</taxon>
        <taxon>Archaeoglobaceae</taxon>
        <taxon>Archaeoglobus</taxon>
    </lineage>
</organism>
<reference evidence="1 2" key="1">
    <citation type="journal article" date="2013" name="Genome Announc.">
        <title>Complete Genome Sequence of the Thermophilic and Facultatively Chemolithoautotrophic Sulfate Reducer Archaeoglobus sulfaticallidus Strain PM70-1T.</title>
        <authorList>
            <person name="Stokke R."/>
            <person name="Hocking W.P."/>
            <person name="Steinsbu B.O."/>
            <person name="Steen I.H."/>
        </authorList>
    </citation>
    <scope>NUCLEOTIDE SEQUENCE [LARGE SCALE GENOMIC DNA]</scope>
    <source>
        <strain evidence="1">PM70-1</strain>
    </source>
</reference>
<protein>
    <submittedName>
        <fullName evidence="1">Uncharacterized protein</fullName>
    </submittedName>
</protein>
<dbReference type="HOGENOM" id="CLU_1375447_0_0_2"/>